<accession>A0A1Y4SWS3</accession>
<dbReference type="Pfam" id="PF06810">
    <property type="entry name" value="Phage_scaffold"/>
    <property type="match status" value="1"/>
</dbReference>
<dbReference type="OrthoDB" id="2365850at2"/>
<dbReference type="InterPro" id="IPR009636">
    <property type="entry name" value="SCAF"/>
</dbReference>
<sequence length="223" mass="25469">MNHMNMNHVPKGKDIKKGKVKMKKEKLIELGLDEETAKKVEKESENELTDYVPRAQFDIVVKERDAANETIKERDGQLEKLKGVNVEELQNQITNLQNENKQKDEDYAKEIKQLRVNNAIESELTKNGALNMKAVKALLDVDIDKINVKEDGTLEGLNIDEQIKTLKEAEDSKFMFKEEKKKFKGANPSKSTGKKGNDDGVDLSKMTYEEIAKYLEENPDVEL</sequence>
<proteinExistence type="predicted"/>
<evidence type="ECO:0000256" key="2">
    <source>
        <dbReference type="SAM" id="MobiDB-lite"/>
    </source>
</evidence>
<name>A0A1Y4SWS3_9FIRM</name>
<dbReference type="Proteomes" id="UP000195305">
    <property type="component" value="Unassembled WGS sequence"/>
</dbReference>
<reference evidence="3 4" key="1">
    <citation type="journal article" date="2018" name="BMC Genomics">
        <title>Whole genome sequencing and function prediction of 133 gut anaerobes isolated from chicken caecum in pure cultures.</title>
        <authorList>
            <person name="Medvecky M."/>
            <person name="Cejkova D."/>
            <person name="Polansky O."/>
            <person name="Karasova D."/>
            <person name="Kubasova T."/>
            <person name="Cizek A."/>
            <person name="Rychlik I."/>
        </authorList>
    </citation>
    <scope>NUCLEOTIDE SEQUENCE [LARGE SCALE GENOMIC DNA]</scope>
    <source>
        <strain evidence="3 4">An13</strain>
    </source>
</reference>
<gene>
    <name evidence="3" type="ORF">B5E75_10920</name>
</gene>
<evidence type="ECO:0008006" key="5">
    <source>
        <dbReference type="Google" id="ProtNLM"/>
    </source>
</evidence>
<organism evidence="3 4">
    <name type="scientific">Massilimicrobiota timonensis</name>
    <dbReference type="NCBI Taxonomy" id="1776392"/>
    <lineage>
        <taxon>Bacteria</taxon>
        <taxon>Bacillati</taxon>
        <taxon>Bacillota</taxon>
        <taxon>Erysipelotrichia</taxon>
        <taxon>Erysipelotrichales</taxon>
        <taxon>Erysipelotrichaceae</taxon>
        <taxon>Massilimicrobiota</taxon>
    </lineage>
</organism>
<evidence type="ECO:0000313" key="4">
    <source>
        <dbReference type="Proteomes" id="UP000195305"/>
    </source>
</evidence>
<comment type="caution">
    <text evidence="3">The sequence shown here is derived from an EMBL/GenBank/DDBJ whole genome shotgun (WGS) entry which is preliminary data.</text>
</comment>
<dbReference type="EMBL" id="NFLJ01000034">
    <property type="protein sequence ID" value="OUQ33243.1"/>
    <property type="molecule type" value="Genomic_DNA"/>
</dbReference>
<keyword evidence="1" id="KW-0175">Coiled coil</keyword>
<evidence type="ECO:0000313" key="3">
    <source>
        <dbReference type="EMBL" id="OUQ33243.1"/>
    </source>
</evidence>
<protein>
    <recommendedName>
        <fullName evidence="5">Phage minor structural protein GP20</fullName>
    </recommendedName>
</protein>
<evidence type="ECO:0000256" key="1">
    <source>
        <dbReference type="SAM" id="Coils"/>
    </source>
</evidence>
<dbReference type="AlphaFoldDB" id="A0A1Y4SWS3"/>
<feature type="region of interest" description="Disordered" evidence="2">
    <location>
        <begin position="179"/>
        <end position="201"/>
    </location>
</feature>
<keyword evidence="4" id="KW-1185">Reference proteome</keyword>
<feature type="coiled-coil region" evidence="1">
    <location>
        <begin position="79"/>
        <end position="113"/>
    </location>
</feature>